<proteinExistence type="predicted"/>
<keyword evidence="2" id="KW-1185">Reference proteome</keyword>
<sequence length="122" mass="14062">MPRALAELPDQRSTLLSGDTCEINQNVSLKYKQAKGNQILKQVSSESKNHLCPSFSKCFPGIPFFKFTTVQRFRGIKSVTFLIWSLESRMPTKGDITHGDMQMPRWAWPRACRNKQMRKAKQ</sequence>
<evidence type="ECO:0000313" key="2">
    <source>
        <dbReference type="Proteomes" id="UP000002282"/>
    </source>
</evidence>
<dbReference type="Proteomes" id="UP000002282">
    <property type="component" value="Chromosome X"/>
</dbReference>
<reference evidence="1 2" key="2">
    <citation type="journal article" date="2007" name="PLoS Biol.">
        <title>Principles of genome evolution in the Drosophila melanogaster species group.</title>
        <authorList>
            <person name="Ranz J.M."/>
            <person name="Maurin D."/>
            <person name="Chan Y.S."/>
            <person name="von Grotthuss M."/>
            <person name="Hillier L.W."/>
            <person name="Roote J."/>
            <person name="Ashburner M."/>
            <person name="Bergman C.M."/>
        </authorList>
    </citation>
    <scope>NUCLEOTIDE SEQUENCE [LARGE SCALE GENOMIC DNA]</scope>
    <source>
        <strain evidence="2">Tai18E2 / Tucson 14021-0261.01</strain>
    </source>
</reference>
<accession>A0A0R1EB82</accession>
<dbReference type="KEGG" id="dya:Dyak_GE27489"/>
<organism evidence="1 2">
    <name type="scientific">Drosophila yakuba</name>
    <name type="common">Fruit fly</name>
    <dbReference type="NCBI Taxonomy" id="7245"/>
    <lineage>
        <taxon>Eukaryota</taxon>
        <taxon>Metazoa</taxon>
        <taxon>Ecdysozoa</taxon>
        <taxon>Arthropoda</taxon>
        <taxon>Hexapoda</taxon>
        <taxon>Insecta</taxon>
        <taxon>Pterygota</taxon>
        <taxon>Neoptera</taxon>
        <taxon>Endopterygota</taxon>
        <taxon>Diptera</taxon>
        <taxon>Brachycera</taxon>
        <taxon>Muscomorpha</taxon>
        <taxon>Ephydroidea</taxon>
        <taxon>Drosophilidae</taxon>
        <taxon>Drosophila</taxon>
        <taxon>Sophophora</taxon>
    </lineage>
</organism>
<reference evidence="1 2" key="1">
    <citation type="journal article" date="2007" name="Nature">
        <title>Evolution of genes and genomes on the Drosophila phylogeny.</title>
        <authorList>
            <consortium name="Drosophila 12 Genomes Consortium"/>
            <person name="Clark A.G."/>
            <person name="Eisen M.B."/>
            <person name="Smith D.R."/>
            <person name="Bergman C.M."/>
            <person name="Oliver B."/>
            <person name="Markow T.A."/>
            <person name="Kaufman T.C."/>
            <person name="Kellis M."/>
            <person name="Gelbart W."/>
            <person name="Iyer V.N."/>
            <person name="Pollard D.A."/>
            <person name="Sackton T.B."/>
            <person name="Larracuente A.M."/>
            <person name="Singh N.D."/>
            <person name="Abad J.P."/>
            <person name="Abt D.N."/>
            <person name="Adryan B."/>
            <person name="Aguade M."/>
            <person name="Akashi H."/>
            <person name="Anderson W.W."/>
            <person name="Aquadro C.F."/>
            <person name="Ardell D.H."/>
            <person name="Arguello R."/>
            <person name="Artieri C.G."/>
            <person name="Barbash D.A."/>
            <person name="Barker D."/>
            <person name="Barsanti P."/>
            <person name="Batterham P."/>
            <person name="Batzoglou S."/>
            <person name="Begun D."/>
            <person name="Bhutkar A."/>
            <person name="Blanco E."/>
            <person name="Bosak S.A."/>
            <person name="Bradley R.K."/>
            <person name="Brand A.D."/>
            <person name="Brent M.R."/>
            <person name="Brooks A.N."/>
            <person name="Brown R.H."/>
            <person name="Butlin R.K."/>
            <person name="Caggese C."/>
            <person name="Calvi B.R."/>
            <person name="Bernardo de Carvalho A."/>
            <person name="Caspi A."/>
            <person name="Castrezana S."/>
            <person name="Celniker S.E."/>
            <person name="Chang J.L."/>
            <person name="Chapple C."/>
            <person name="Chatterji S."/>
            <person name="Chinwalla A."/>
            <person name="Civetta A."/>
            <person name="Clifton S.W."/>
            <person name="Comeron J.M."/>
            <person name="Costello J.C."/>
            <person name="Coyne J.A."/>
            <person name="Daub J."/>
            <person name="David R.G."/>
            <person name="Delcher A.L."/>
            <person name="Delehaunty K."/>
            <person name="Do C.B."/>
            <person name="Ebling H."/>
            <person name="Edwards K."/>
            <person name="Eickbush T."/>
            <person name="Evans J.D."/>
            <person name="Filipski A."/>
            <person name="Findeiss S."/>
            <person name="Freyhult E."/>
            <person name="Fulton L."/>
            <person name="Fulton R."/>
            <person name="Garcia A.C."/>
            <person name="Gardiner A."/>
            <person name="Garfield D.A."/>
            <person name="Garvin B.E."/>
            <person name="Gibson G."/>
            <person name="Gilbert D."/>
            <person name="Gnerre S."/>
            <person name="Godfrey J."/>
            <person name="Good R."/>
            <person name="Gotea V."/>
            <person name="Gravely B."/>
            <person name="Greenberg A.J."/>
            <person name="Griffiths-Jones S."/>
            <person name="Gross S."/>
            <person name="Guigo R."/>
            <person name="Gustafson E.A."/>
            <person name="Haerty W."/>
            <person name="Hahn M.W."/>
            <person name="Halligan D.L."/>
            <person name="Halpern A.L."/>
            <person name="Halter G.M."/>
            <person name="Han M.V."/>
            <person name="Heger A."/>
            <person name="Hillier L."/>
            <person name="Hinrichs A.S."/>
            <person name="Holmes I."/>
            <person name="Hoskins R.A."/>
            <person name="Hubisz M.J."/>
            <person name="Hultmark D."/>
            <person name="Huntley M.A."/>
            <person name="Jaffe D.B."/>
            <person name="Jagadeeshan S."/>
            <person name="Jeck W.R."/>
            <person name="Johnson J."/>
            <person name="Jones C.D."/>
            <person name="Jordan W.C."/>
            <person name="Karpen G.H."/>
            <person name="Kataoka E."/>
            <person name="Keightley P.D."/>
            <person name="Kheradpour P."/>
            <person name="Kirkness E.F."/>
            <person name="Koerich L.B."/>
            <person name="Kristiansen K."/>
            <person name="Kudrna D."/>
            <person name="Kulathinal R.J."/>
            <person name="Kumar S."/>
            <person name="Kwok R."/>
            <person name="Lander E."/>
            <person name="Langley C.H."/>
            <person name="Lapoint R."/>
            <person name="Lazzaro B.P."/>
            <person name="Lee S.J."/>
            <person name="Levesque L."/>
            <person name="Li R."/>
            <person name="Lin C.F."/>
            <person name="Lin M.F."/>
            <person name="Lindblad-Toh K."/>
            <person name="Llopart A."/>
            <person name="Long M."/>
            <person name="Low L."/>
            <person name="Lozovsky E."/>
            <person name="Lu J."/>
            <person name="Luo M."/>
            <person name="Machado C.A."/>
            <person name="Makalowski W."/>
            <person name="Marzo M."/>
            <person name="Matsuda M."/>
            <person name="Matzkin L."/>
            <person name="McAllister B."/>
            <person name="McBride C.S."/>
            <person name="McKernan B."/>
            <person name="McKernan K."/>
            <person name="Mendez-Lago M."/>
            <person name="Minx P."/>
            <person name="Mollenhauer M.U."/>
            <person name="Montooth K."/>
            <person name="Mount S.M."/>
            <person name="Mu X."/>
            <person name="Myers E."/>
            <person name="Negre B."/>
            <person name="Newfeld S."/>
            <person name="Nielsen R."/>
            <person name="Noor M.A."/>
            <person name="O'Grady P."/>
            <person name="Pachter L."/>
            <person name="Papaceit M."/>
            <person name="Parisi M.J."/>
            <person name="Parisi M."/>
            <person name="Parts L."/>
            <person name="Pedersen J.S."/>
            <person name="Pesole G."/>
            <person name="Phillippy A.M."/>
            <person name="Ponting C.P."/>
            <person name="Pop M."/>
            <person name="Porcelli D."/>
            <person name="Powell J.R."/>
            <person name="Prohaska S."/>
            <person name="Pruitt K."/>
            <person name="Puig M."/>
            <person name="Quesneville H."/>
            <person name="Ram K.R."/>
            <person name="Rand D."/>
            <person name="Rasmussen M.D."/>
            <person name="Reed L.K."/>
            <person name="Reenan R."/>
            <person name="Reily A."/>
            <person name="Remington K.A."/>
            <person name="Rieger T.T."/>
            <person name="Ritchie M.G."/>
            <person name="Robin C."/>
            <person name="Rogers Y.H."/>
            <person name="Rohde C."/>
            <person name="Rozas J."/>
            <person name="Rubenfield M.J."/>
            <person name="Ruiz A."/>
            <person name="Russo S."/>
            <person name="Salzberg S.L."/>
            <person name="Sanchez-Gracia A."/>
            <person name="Saranga D.J."/>
            <person name="Sato H."/>
            <person name="Schaeffer S.W."/>
            <person name="Schatz M.C."/>
            <person name="Schlenke T."/>
            <person name="Schwartz R."/>
            <person name="Segarra C."/>
            <person name="Singh R.S."/>
            <person name="Sirot L."/>
            <person name="Sirota M."/>
            <person name="Sisneros N.B."/>
            <person name="Smith C.D."/>
            <person name="Smith T.F."/>
            <person name="Spieth J."/>
            <person name="Stage D.E."/>
            <person name="Stark A."/>
            <person name="Stephan W."/>
            <person name="Strausberg R.L."/>
            <person name="Strempel S."/>
            <person name="Sturgill D."/>
            <person name="Sutton G."/>
            <person name="Sutton G.G."/>
            <person name="Tao W."/>
            <person name="Teichmann S."/>
            <person name="Tobari Y.N."/>
            <person name="Tomimura Y."/>
            <person name="Tsolas J.M."/>
            <person name="Valente V.L."/>
            <person name="Venter E."/>
            <person name="Venter J.C."/>
            <person name="Vicario S."/>
            <person name="Vieira F.G."/>
            <person name="Vilella A.J."/>
            <person name="Villasante A."/>
            <person name="Walenz B."/>
            <person name="Wang J."/>
            <person name="Wasserman M."/>
            <person name="Watts T."/>
            <person name="Wilson D."/>
            <person name="Wilson R.K."/>
            <person name="Wing R.A."/>
            <person name="Wolfner M.F."/>
            <person name="Wong A."/>
            <person name="Wong G.K."/>
            <person name="Wu C.I."/>
            <person name="Wu G."/>
            <person name="Yamamoto D."/>
            <person name="Yang H.P."/>
            <person name="Yang S.P."/>
            <person name="Yorke J.A."/>
            <person name="Yoshida K."/>
            <person name="Zdobnov E."/>
            <person name="Zhang P."/>
            <person name="Zhang Y."/>
            <person name="Zimin A.V."/>
            <person name="Baldwin J."/>
            <person name="Abdouelleil A."/>
            <person name="Abdulkadir J."/>
            <person name="Abebe A."/>
            <person name="Abera B."/>
            <person name="Abreu J."/>
            <person name="Acer S.C."/>
            <person name="Aftuck L."/>
            <person name="Alexander A."/>
            <person name="An P."/>
            <person name="Anderson E."/>
            <person name="Anderson S."/>
            <person name="Arachi H."/>
            <person name="Azer M."/>
            <person name="Bachantsang P."/>
            <person name="Barry A."/>
            <person name="Bayul T."/>
            <person name="Berlin A."/>
            <person name="Bessette D."/>
            <person name="Bloom T."/>
            <person name="Blye J."/>
            <person name="Boguslavskiy L."/>
            <person name="Bonnet C."/>
            <person name="Boukhgalter B."/>
            <person name="Bourzgui I."/>
            <person name="Brown A."/>
            <person name="Cahill P."/>
            <person name="Channer S."/>
            <person name="Cheshatsang Y."/>
            <person name="Chuda L."/>
            <person name="Citroen M."/>
            <person name="Collymore A."/>
            <person name="Cooke P."/>
            <person name="Costello M."/>
            <person name="D'Aco K."/>
            <person name="Daza R."/>
            <person name="De Haan G."/>
            <person name="DeGray S."/>
            <person name="DeMaso C."/>
            <person name="Dhargay N."/>
            <person name="Dooley K."/>
            <person name="Dooley E."/>
            <person name="Doricent M."/>
            <person name="Dorje P."/>
            <person name="Dorjee K."/>
            <person name="Dupes A."/>
            <person name="Elong R."/>
            <person name="Falk J."/>
            <person name="Farina A."/>
            <person name="Faro S."/>
            <person name="Ferguson D."/>
            <person name="Fisher S."/>
            <person name="Foley C.D."/>
            <person name="Franke A."/>
            <person name="Friedrich D."/>
            <person name="Gadbois L."/>
            <person name="Gearin G."/>
            <person name="Gearin C.R."/>
            <person name="Giannoukos G."/>
            <person name="Goode T."/>
            <person name="Graham J."/>
            <person name="Grandbois E."/>
            <person name="Grewal S."/>
            <person name="Gyaltsen K."/>
            <person name="Hafez N."/>
            <person name="Hagos B."/>
            <person name="Hall J."/>
            <person name="Henson C."/>
            <person name="Hollinger A."/>
            <person name="Honan T."/>
            <person name="Huard M.D."/>
            <person name="Hughes L."/>
            <person name="Hurhula B."/>
            <person name="Husby M.E."/>
            <person name="Kamat A."/>
            <person name="Kanga B."/>
            <person name="Kashin S."/>
            <person name="Khazanovich D."/>
            <person name="Kisner P."/>
            <person name="Lance K."/>
            <person name="Lara M."/>
            <person name="Lee W."/>
            <person name="Lennon N."/>
            <person name="Letendre F."/>
            <person name="LeVine R."/>
            <person name="Lipovsky A."/>
            <person name="Liu X."/>
            <person name="Liu J."/>
            <person name="Liu S."/>
            <person name="Lokyitsang T."/>
            <person name="Lokyitsang Y."/>
            <person name="Lubonja R."/>
            <person name="Lui A."/>
            <person name="MacDonald P."/>
            <person name="Magnisalis V."/>
            <person name="Maru K."/>
            <person name="Matthews C."/>
            <person name="McCusker W."/>
            <person name="McDonough S."/>
            <person name="Mehta T."/>
            <person name="Meldrim J."/>
            <person name="Meneus L."/>
            <person name="Mihai O."/>
            <person name="Mihalev A."/>
            <person name="Mihova T."/>
            <person name="Mittelman R."/>
            <person name="Mlenga V."/>
            <person name="Montmayeur A."/>
            <person name="Mulrain L."/>
            <person name="Navidi A."/>
            <person name="Naylor J."/>
            <person name="Negash T."/>
            <person name="Nguyen T."/>
            <person name="Nguyen N."/>
            <person name="Nicol R."/>
            <person name="Norbu C."/>
            <person name="Norbu N."/>
            <person name="Novod N."/>
            <person name="O'Neill B."/>
            <person name="Osman S."/>
            <person name="Markiewicz E."/>
            <person name="Oyono O.L."/>
            <person name="Patti C."/>
            <person name="Phunkhang P."/>
            <person name="Pierre F."/>
            <person name="Priest M."/>
            <person name="Raghuraman S."/>
            <person name="Rege F."/>
            <person name="Reyes R."/>
            <person name="Rise C."/>
            <person name="Rogov P."/>
            <person name="Ross K."/>
            <person name="Ryan E."/>
            <person name="Settipalli S."/>
            <person name="Shea T."/>
            <person name="Sherpa N."/>
            <person name="Shi L."/>
            <person name="Shih D."/>
            <person name="Sparrow T."/>
            <person name="Spaulding J."/>
            <person name="Stalker J."/>
            <person name="Stange-Thomann N."/>
            <person name="Stavropoulos S."/>
            <person name="Stone C."/>
            <person name="Strader C."/>
            <person name="Tesfaye S."/>
            <person name="Thomson T."/>
            <person name="Thoulutsang Y."/>
            <person name="Thoulutsang D."/>
            <person name="Topham K."/>
            <person name="Topping I."/>
            <person name="Tsamla T."/>
            <person name="Vassiliev H."/>
            <person name="Vo A."/>
            <person name="Wangchuk T."/>
            <person name="Wangdi T."/>
            <person name="Weiand M."/>
            <person name="Wilkinson J."/>
            <person name="Wilson A."/>
            <person name="Yadav S."/>
            <person name="Young G."/>
            <person name="Yu Q."/>
            <person name="Zembek L."/>
            <person name="Zhong D."/>
            <person name="Zimmer A."/>
            <person name="Zwirko Z."/>
            <person name="Jaffe D.B."/>
            <person name="Alvarez P."/>
            <person name="Brockman W."/>
            <person name="Butler J."/>
            <person name="Chin C."/>
            <person name="Gnerre S."/>
            <person name="Grabherr M."/>
            <person name="Kleber M."/>
            <person name="Mauceli E."/>
            <person name="MacCallum I."/>
        </authorList>
    </citation>
    <scope>NUCLEOTIDE SEQUENCE [LARGE SCALE GENOMIC DNA]</scope>
    <source>
        <strain evidence="2">Tai18E2 / Tucson 14021-0261.01</strain>
    </source>
</reference>
<protein>
    <submittedName>
        <fullName evidence="1">Uncharacterized protein</fullName>
    </submittedName>
</protein>
<gene>
    <name evidence="1" type="primary">Dyak\GE27489</name>
    <name evidence="1" type="synonym">GE27489</name>
    <name evidence="1" type="ORF">Dyak_GE27489</name>
</gene>
<dbReference type="AlphaFoldDB" id="A0A0R1EB82"/>
<name>A0A0R1EB82_DROYA</name>
<evidence type="ECO:0000313" key="1">
    <source>
        <dbReference type="EMBL" id="KRK06046.1"/>
    </source>
</evidence>
<dbReference type="EMBL" id="CM000162">
    <property type="protein sequence ID" value="KRK06046.1"/>
    <property type="molecule type" value="Genomic_DNA"/>
</dbReference>